<dbReference type="InterPro" id="IPR036852">
    <property type="entry name" value="Peptidase_S8/S53_dom_sf"/>
</dbReference>
<evidence type="ECO:0000313" key="10">
    <source>
        <dbReference type="EMBL" id="KAL0639172.1"/>
    </source>
</evidence>
<dbReference type="SUPFAM" id="SSF54897">
    <property type="entry name" value="Protease propeptides/inhibitors"/>
    <property type="match status" value="1"/>
</dbReference>
<evidence type="ECO:0000259" key="8">
    <source>
        <dbReference type="Pfam" id="PF00082"/>
    </source>
</evidence>
<evidence type="ECO:0000256" key="7">
    <source>
        <dbReference type="SAM" id="SignalP"/>
    </source>
</evidence>
<dbReference type="Gene3D" id="3.40.50.200">
    <property type="entry name" value="Peptidase S8/S53 domain"/>
    <property type="match status" value="1"/>
</dbReference>
<keyword evidence="3 7" id="KW-0732">Signal</keyword>
<evidence type="ECO:0000256" key="6">
    <source>
        <dbReference type="PROSITE-ProRule" id="PRU01240"/>
    </source>
</evidence>
<dbReference type="InterPro" id="IPR015500">
    <property type="entry name" value="Peptidase_S8_subtilisin-rel"/>
</dbReference>
<reference evidence="10 11" key="1">
    <citation type="submission" date="2024-02" db="EMBL/GenBank/DDBJ databases">
        <title>Discinaceae phylogenomics.</title>
        <authorList>
            <person name="Dirks A.C."/>
            <person name="James T.Y."/>
        </authorList>
    </citation>
    <scope>NUCLEOTIDE SEQUENCE [LARGE SCALE GENOMIC DNA]</scope>
    <source>
        <strain evidence="10 11">ACD0624</strain>
    </source>
</reference>
<evidence type="ECO:0000256" key="1">
    <source>
        <dbReference type="ARBA" id="ARBA00011073"/>
    </source>
</evidence>
<dbReference type="PRINTS" id="PR00723">
    <property type="entry name" value="SUBTILISIN"/>
</dbReference>
<evidence type="ECO:0000256" key="3">
    <source>
        <dbReference type="ARBA" id="ARBA00022729"/>
    </source>
</evidence>
<feature type="signal peptide" evidence="7">
    <location>
        <begin position="1"/>
        <end position="24"/>
    </location>
</feature>
<keyword evidence="11" id="KW-1185">Reference proteome</keyword>
<proteinExistence type="inferred from homology"/>
<dbReference type="PROSITE" id="PS51892">
    <property type="entry name" value="SUBTILASE"/>
    <property type="match status" value="1"/>
</dbReference>
<evidence type="ECO:0000256" key="2">
    <source>
        <dbReference type="ARBA" id="ARBA00022670"/>
    </source>
</evidence>
<protein>
    <submittedName>
        <fullName evidence="10">Uncharacterized protein</fullName>
    </submittedName>
</protein>
<comment type="similarity">
    <text evidence="1 6">Belongs to the peptidase S8 family.</text>
</comment>
<dbReference type="PANTHER" id="PTHR43806:SF11">
    <property type="entry name" value="CEREVISIN-RELATED"/>
    <property type="match status" value="1"/>
</dbReference>
<organism evidence="10 11">
    <name type="scientific">Discina gigas</name>
    <dbReference type="NCBI Taxonomy" id="1032678"/>
    <lineage>
        <taxon>Eukaryota</taxon>
        <taxon>Fungi</taxon>
        <taxon>Dikarya</taxon>
        <taxon>Ascomycota</taxon>
        <taxon>Pezizomycotina</taxon>
        <taxon>Pezizomycetes</taxon>
        <taxon>Pezizales</taxon>
        <taxon>Discinaceae</taxon>
        <taxon>Discina</taxon>
    </lineage>
</organism>
<dbReference type="InterPro" id="IPR000209">
    <property type="entry name" value="Peptidase_S8/S53_dom"/>
</dbReference>
<keyword evidence="4" id="KW-0378">Hydrolase</keyword>
<keyword evidence="2" id="KW-0645">Protease</keyword>
<comment type="caution">
    <text evidence="6">Lacks conserved residue(s) required for the propagation of feature annotation.</text>
</comment>
<evidence type="ECO:0000256" key="5">
    <source>
        <dbReference type="ARBA" id="ARBA00022825"/>
    </source>
</evidence>
<dbReference type="EMBL" id="JBBBZM010000014">
    <property type="protein sequence ID" value="KAL0639172.1"/>
    <property type="molecule type" value="Genomic_DNA"/>
</dbReference>
<dbReference type="Gene3D" id="3.30.70.80">
    <property type="entry name" value="Peptidase S8 propeptide/proteinase inhibitor I9"/>
    <property type="match status" value="1"/>
</dbReference>
<dbReference type="Pfam" id="PF05922">
    <property type="entry name" value="Inhibitor_I9"/>
    <property type="match status" value="1"/>
</dbReference>
<dbReference type="Pfam" id="PF00082">
    <property type="entry name" value="Peptidase_S8"/>
    <property type="match status" value="1"/>
</dbReference>
<feature type="domain" description="Inhibitor I9" evidence="9">
    <location>
        <begin position="42"/>
        <end position="116"/>
    </location>
</feature>
<dbReference type="InterPro" id="IPR010259">
    <property type="entry name" value="S8pro/Inhibitor_I9"/>
</dbReference>
<accession>A0ABR3GTC4</accession>
<name>A0ABR3GTC4_9PEZI</name>
<dbReference type="PANTHER" id="PTHR43806">
    <property type="entry name" value="PEPTIDASE S8"/>
    <property type="match status" value="1"/>
</dbReference>
<dbReference type="SUPFAM" id="SSF52743">
    <property type="entry name" value="Subtilisin-like"/>
    <property type="match status" value="1"/>
</dbReference>
<dbReference type="InterPro" id="IPR050131">
    <property type="entry name" value="Peptidase_S8_subtilisin-like"/>
</dbReference>
<comment type="caution">
    <text evidence="10">The sequence shown here is derived from an EMBL/GenBank/DDBJ whole genome shotgun (WGS) entry which is preliminary data.</text>
</comment>
<feature type="domain" description="Peptidase S8/S53" evidence="8">
    <location>
        <begin position="159"/>
        <end position="385"/>
    </location>
</feature>
<feature type="chain" id="PRO_5046067096" evidence="7">
    <location>
        <begin position="25"/>
        <end position="412"/>
    </location>
</feature>
<dbReference type="InterPro" id="IPR034193">
    <property type="entry name" value="PCSK9_ProteinaseK-like"/>
</dbReference>
<dbReference type="Proteomes" id="UP001447188">
    <property type="component" value="Unassembled WGS sequence"/>
</dbReference>
<dbReference type="CDD" id="cd04077">
    <property type="entry name" value="Peptidases_S8_PCSK9_ProteinaseK_like"/>
    <property type="match status" value="1"/>
</dbReference>
<evidence type="ECO:0000256" key="4">
    <source>
        <dbReference type="ARBA" id="ARBA00022801"/>
    </source>
</evidence>
<keyword evidence="5" id="KW-0720">Serine protease</keyword>
<evidence type="ECO:0000259" key="9">
    <source>
        <dbReference type="Pfam" id="PF05922"/>
    </source>
</evidence>
<dbReference type="InterPro" id="IPR037045">
    <property type="entry name" value="S8pro/Inhibitor_I9_sf"/>
</dbReference>
<gene>
    <name evidence="10" type="ORF">Q9L58_001858</name>
</gene>
<sequence>MWLPTTAITEIFLLALQFASITQARPTNVPDNDDSSVIAGEYIVVLKDLTDNEFTKHISWVSDLGQNSREEPAPLIEKYSIDNLRAYHGSFDRKTIRMIASSSEVLFIEPNRVVNTPADIPTSLDRRALVTQTPAAASLARISHRKPGSTSYVYDSSAGSGTWVYLLSTGINVGHTDFGGRATHGYNGVSGSSNDDGNGSGTAVAGVISGIISGVAKRVNIISVKVLDSNGSGTVAGIIAGIQWTVNDILTKGRVGHAVICLPLGGSPSAAMNNAVNSASAQGVPVIVPAGSSNADAANTSPASAVAAIVIGALGLTDTRASFSNYGSAIDYFAPAMSITTTWIPGNAFNTLSGTSFSTGIAAGLAAYLQGLENLPTVEALSARLTELSTVDAITGLPANTVNRILYNGSGS</sequence>
<evidence type="ECO:0000313" key="11">
    <source>
        <dbReference type="Proteomes" id="UP001447188"/>
    </source>
</evidence>